<gene>
    <name evidence="2" type="ORF">Tci_064182</name>
</gene>
<dbReference type="AlphaFoldDB" id="A0A6L2P5Q8"/>
<accession>A0A6L2P5Q8</accession>
<name>A0A6L2P5Q8_TANCI</name>
<dbReference type="Gene3D" id="3.60.10.10">
    <property type="entry name" value="Endonuclease/exonuclease/phosphatase"/>
    <property type="match status" value="1"/>
</dbReference>
<proteinExistence type="predicted"/>
<feature type="region of interest" description="Disordered" evidence="1">
    <location>
        <begin position="1"/>
        <end position="48"/>
    </location>
</feature>
<protein>
    <submittedName>
        <fullName evidence="2">Uncharacterized protein</fullName>
    </submittedName>
</protein>
<dbReference type="SUPFAM" id="SSF56219">
    <property type="entry name" value="DNase I-like"/>
    <property type="match status" value="1"/>
</dbReference>
<dbReference type="PANTHER" id="PTHR31286">
    <property type="entry name" value="GLYCINE-RICH CELL WALL STRUCTURAL PROTEIN 1.8-LIKE"/>
    <property type="match status" value="1"/>
</dbReference>
<reference evidence="2" key="1">
    <citation type="journal article" date="2019" name="Sci. Rep.">
        <title>Draft genome of Tanacetum cinerariifolium, the natural source of mosquito coil.</title>
        <authorList>
            <person name="Yamashiro T."/>
            <person name="Shiraishi A."/>
            <person name="Satake H."/>
            <person name="Nakayama K."/>
        </authorList>
    </citation>
    <scope>NUCLEOTIDE SEQUENCE</scope>
</reference>
<sequence>MSKINHEPPNPPNLLPPIDKSNEFTKTHKKPEKKLNKSLKAKKTTRTMNHKPKVVMKHGMKDRFDVKDSIKARDDVTEDGLIFEEGLEEKEVRDTLGKKDGNLKGVFSNEANSNVSAMFLELISVNLSKNSYDSGIIFDGMPEMPPLVELNSILNLSFNLASGANGDLLGNLVSTVWGNNNVGNERNSRNKTGMSSGVKDFKMKENNSFKKAASFSNVVQGTSFVGDNKLNLVPCNIKEDRKVVDMDPIIEEEDGLQNVIENEPWLVDQNPLFVQRWVARICLDKPEPARIPLWVKIYNVPFEAWNVEGINKIASRIKTPIIIDKVTTFICERGYGRASFAMVLIKVDAAKGIVDNVEICNVQVNNGKRYVLVKNMAKEKTSDMKGETLEFYEARIAEDGQDGNKDYKIMKFGCAVEDELGEGLSAHADFMTKNMVSNTVDASMTDMDQVSIDVFYFPLLTKLCILRSSFSMRRGVFFISFIYGENELRVRLKLWDNLSEHMGLVNSRPWTMLEDFNVIMNAYEHSKGVADVYKCVREFRGCMEQLDMENLAMNGMFFTWVQKLKDLNKGILKKLDKVMGNSGFLDLFSSCYARFLPYVTSDHCLTLLVITDVTKKKRRAFRFMNYLTEKKEFYKLVNDKWNKPI</sequence>
<organism evidence="2">
    <name type="scientific">Tanacetum cinerariifolium</name>
    <name type="common">Dalmatian daisy</name>
    <name type="synonym">Chrysanthemum cinerariifolium</name>
    <dbReference type="NCBI Taxonomy" id="118510"/>
    <lineage>
        <taxon>Eukaryota</taxon>
        <taxon>Viridiplantae</taxon>
        <taxon>Streptophyta</taxon>
        <taxon>Embryophyta</taxon>
        <taxon>Tracheophyta</taxon>
        <taxon>Spermatophyta</taxon>
        <taxon>Magnoliopsida</taxon>
        <taxon>eudicotyledons</taxon>
        <taxon>Gunneridae</taxon>
        <taxon>Pentapetalae</taxon>
        <taxon>asterids</taxon>
        <taxon>campanulids</taxon>
        <taxon>Asterales</taxon>
        <taxon>Asteraceae</taxon>
        <taxon>Asteroideae</taxon>
        <taxon>Anthemideae</taxon>
        <taxon>Anthemidinae</taxon>
        <taxon>Tanacetum</taxon>
    </lineage>
</organism>
<dbReference type="InterPro" id="IPR040256">
    <property type="entry name" value="At4g02000-like"/>
</dbReference>
<feature type="compositionally biased region" description="Basic residues" evidence="1">
    <location>
        <begin position="27"/>
        <end position="48"/>
    </location>
</feature>
<evidence type="ECO:0000313" key="2">
    <source>
        <dbReference type="EMBL" id="GEU92204.1"/>
    </source>
</evidence>
<evidence type="ECO:0000256" key="1">
    <source>
        <dbReference type="SAM" id="MobiDB-lite"/>
    </source>
</evidence>
<dbReference type="PANTHER" id="PTHR31286:SF180">
    <property type="entry name" value="OS10G0362600 PROTEIN"/>
    <property type="match status" value="1"/>
</dbReference>
<dbReference type="EMBL" id="BKCJ010010574">
    <property type="protein sequence ID" value="GEU92204.1"/>
    <property type="molecule type" value="Genomic_DNA"/>
</dbReference>
<dbReference type="InterPro" id="IPR036691">
    <property type="entry name" value="Endo/exonu/phosph_ase_sf"/>
</dbReference>
<comment type="caution">
    <text evidence="2">The sequence shown here is derived from an EMBL/GenBank/DDBJ whole genome shotgun (WGS) entry which is preliminary data.</text>
</comment>